<proteinExistence type="predicted"/>
<evidence type="ECO:0000313" key="1">
    <source>
        <dbReference type="EMBL" id="SVC90937.1"/>
    </source>
</evidence>
<sequence length="43" mass="4874">MNGKINYLQKNIVSAGKKIQSHHSQEFIVTVKIRELTNAHVVV</sequence>
<accession>A0A382R126</accession>
<organism evidence="1">
    <name type="scientific">marine metagenome</name>
    <dbReference type="NCBI Taxonomy" id="408172"/>
    <lineage>
        <taxon>unclassified sequences</taxon>
        <taxon>metagenomes</taxon>
        <taxon>ecological metagenomes</taxon>
    </lineage>
</organism>
<reference evidence="1" key="1">
    <citation type="submission" date="2018-05" db="EMBL/GenBank/DDBJ databases">
        <authorList>
            <person name="Lanie J.A."/>
            <person name="Ng W.-L."/>
            <person name="Kazmierczak K.M."/>
            <person name="Andrzejewski T.M."/>
            <person name="Davidsen T.M."/>
            <person name="Wayne K.J."/>
            <person name="Tettelin H."/>
            <person name="Glass J.I."/>
            <person name="Rusch D."/>
            <person name="Podicherti R."/>
            <person name="Tsui H.-C.T."/>
            <person name="Winkler M.E."/>
        </authorList>
    </citation>
    <scope>NUCLEOTIDE SEQUENCE</scope>
</reference>
<gene>
    <name evidence="1" type="ORF">METZ01_LOCUS343791</name>
</gene>
<protein>
    <submittedName>
        <fullName evidence="1">Uncharacterized protein</fullName>
    </submittedName>
</protein>
<name>A0A382R126_9ZZZZ</name>
<dbReference type="AlphaFoldDB" id="A0A382R126"/>
<dbReference type="EMBL" id="UINC01118066">
    <property type="protein sequence ID" value="SVC90937.1"/>
    <property type="molecule type" value="Genomic_DNA"/>
</dbReference>